<protein>
    <submittedName>
        <fullName evidence="1">Uncharacterized protein</fullName>
    </submittedName>
</protein>
<dbReference type="AlphaFoldDB" id="A0A2S0WG81"/>
<dbReference type="RefSeq" id="WP_108404789.1">
    <property type="nucleotide sequence ID" value="NZ_CP026948.1"/>
</dbReference>
<evidence type="ECO:0000313" key="2">
    <source>
        <dbReference type="Proteomes" id="UP000244754"/>
    </source>
</evidence>
<reference evidence="2" key="1">
    <citation type="submission" date="2018-01" db="EMBL/GenBank/DDBJ databases">
        <authorList>
            <person name="Li J."/>
        </authorList>
    </citation>
    <scope>NUCLEOTIDE SEQUENCE [LARGE SCALE GENOMIC DNA]</scope>
    <source>
        <strain evidence="2">2184</strain>
    </source>
</reference>
<sequence>MSVETFIPEVWNAAIKEPYEKSLIFGQPSIASSAWMGEITGIGDTVHINHLSAPTVRDYTKGTPVEVEELNTTKTTLTIDQGKYFAFRVHDVDKVQAAGDFQGPATRSAGVELRDNADKYIAGLLKDGALSANKIGTVEVIDDDPSKAGAEYSAYKVLVQLSNKLNRQSVPTMGRYVVVGPDTYSALLMDPRFSRVDASGDGEGLRNGIVGRAVGFEVLVSNNTPLVAGREVAIAGVPDAFAFASQLVETEALRDPAHFGDIVRGLNVYGAAVTRPEGIATAEVKIVAPTAPSEPVAA</sequence>
<evidence type="ECO:0000313" key="1">
    <source>
        <dbReference type="EMBL" id="AWB84781.1"/>
    </source>
</evidence>
<name>A0A2S0WG81_9CORY</name>
<gene>
    <name evidence="1" type="ORF">C3E79_10105</name>
</gene>
<accession>A0A2S0WG81</accession>
<dbReference type="Proteomes" id="UP000244754">
    <property type="component" value="Chromosome"/>
</dbReference>
<dbReference type="KEGG" id="clia:C3E79_10105"/>
<keyword evidence="2" id="KW-1185">Reference proteome</keyword>
<organism evidence="1 2">
    <name type="scientific">Corynebacterium liangguodongii</name>
    <dbReference type="NCBI Taxonomy" id="2079535"/>
    <lineage>
        <taxon>Bacteria</taxon>
        <taxon>Bacillati</taxon>
        <taxon>Actinomycetota</taxon>
        <taxon>Actinomycetes</taxon>
        <taxon>Mycobacteriales</taxon>
        <taxon>Corynebacteriaceae</taxon>
        <taxon>Corynebacterium</taxon>
    </lineage>
</organism>
<dbReference type="EMBL" id="CP026948">
    <property type="protein sequence ID" value="AWB84781.1"/>
    <property type="molecule type" value="Genomic_DNA"/>
</dbReference>
<proteinExistence type="predicted"/>
<dbReference type="OrthoDB" id="1624479at2"/>